<accession>A0A444Y684</accession>
<dbReference type="Proteomes" id="UP000289738">
    <property type="component" value="Chromosome B08"/>
</dbReference>
<protein>
    <recommendedName>
        <fullName evidence="1">Transposase MuDR plant domain-containing protein</fullName>
    </recommendedName>
</protein>
<dbReference type="InterPro" id="IPR004332">
    <property type="entry name" value="Transposase_MuDR"/>
</dbReference>
<organism evidence="2 3">
    <name type="scientific">Arachis hypogaea</name>
    <name type="common">Peanut</name>
    <dbReference type="NCBI Taxonomy" id="3818"/>
    <lineage>
        <taxon>Eukaryota</taxon>
        <taxon>Viridiplantae</taxon>
        <taxon>Streptophyta</taxon>
        <taxon>Embryophyta</taxon>
        <taxon>Tracheophyta</taxon>
        <taxon>Spermatophyta</taxon>
        <taxon>Magnoliopsida</taxon>
        <taxon>eudicotyledons</taxon>
        <taxon>Gunneridae</taxon>
        <taxon>Pentapetalae</taxon>
        <taxon>rosids</taxon>
        <taxon>fabids</taxon>
        <taxon>Fabales</taxon>
        <taxon>Fabaceae</taxon>
        <taxon>Papilionoideae</taxon>
        <taxon>50 kb inversion clade</taxon>
        <taxon>dalbergioids sensu lato</taxon>
        <taxon>Dalbergieae</taxon>
        <taxon>Pterocarpus clade</taxon>
        <taxon>Arachis</taxon>
    </lineage>
</organism>
<dbReference type="AlphaFoldDB" id="A0A444Y684"/>
<proteinExistence type="predicted"/>
<comment type="caution">
    <text evidence="2">The sequence shown here is derived from an EMBL/GenBank/DDBJ whole genome shotgun (WGS) entry which is preliminary data.</text>
</comment>
<sequence>MELLTEVGDVSDGGSGKLDFMQDDPPLAPPLLHVVSPVEDMDVDDDDVKFRVGHRFKSRDAVMQGVKNYSIRRSVEYRIVESDRLKYHVHCR</sequence>
<gene>
    <name evidence="2" type="ORF">Ahy_B08g093504</name>
</gene>
<keyword evidence="3" id="KW-1185">Reference proteome</keyword>
<evidence type="ECO:0000259" key="1">
    <source>
        <dbReference type="Pfam" id="PF03108"/>
    </source>
</evidence>
<evidence type="ECO:0000313" key="2">
    <source>
        <dbReference type="EMBL" id="RYQ97462.1"/>
    </source>
</evidence>
<feature type="domain" description="Transposase MuDR plant" evidence="1">
    <location>
        <begin position="47"/>
        <end position="91"/>
    </location>
</feature>
<name>A0A444Y684_ARAHY</name>
<reference evidence="2 3" key="1">
    <citation type="submission" date="2019-01" db="EMBL/GenBank/DDBJ databases">
        <title>Sequencing of cultivated peanut Arachis hypogaea provides insights into genome evolution and oil improvement.</title>
        <authorList>
            <person name="Chen X."/>
        </authorList>
    </citation>
    <scope>NUCLEOTIDE SEQUENCE [LARGE SCALE GENOMIC DNA]</scope>
    <source>
        <strain evidence="3">cv. Fuhuasheng</strain>
        <tissue evidence="2">Leaves</tissue>
    </source>
</reference>
<dbReference type="EMBL" id="SDMP01000018">
    <property type="protein sequence ID" value="RYQ97462.1"/>
    <property type="molecule type" value="Genomic_DNA"/>
</dbReference>
<dbReference type="Pfam" id="PF03108">
    <property type="entry name" value="DBD_Tnp_Mut"/>
    <property type="match status" value="1"/>
</dbReference>
<evidence type="ECO:0000313" key="3">
    <source>
        <dbReference type="Proteomes" id="UP000289738"/>
    </source>
</evidence>